<accession>X1K2I3</accession>
<dbReference type="AlphaFoldDB" id="X1K2I3"/>
<feature type="domain" description="AglB-like core" evidence="1">
    <location>
        <begin position="28"/>
        <end position="89"/>
    </location>
</feature>
<dbReference type="Gene3D" id="3.40.50.12610">
    <property type="match status" value="1"/>
</dbReference>
<name>X1K2I3_9ZZZZ</name>
<evidence type="ECO:0000259" key="1">
    <source>
        <dbReference type="Pfam" id="PF22627"/>
    </source>
</evidence>
<dbReference type="EMBL" id="BARU01046274">
    <property type="protein sequence ID" value="GAI00748.1"/>
    <property type="molecule type" value="Genomic_DNA"/>
</dbReference>
<reference evidence="2" key="1">
    <citation type="journal article" date="2014" name="Front. Microbiol.">
        <title>High frequency of phylogenetically diverse reductive dehalogenase-homologous genes in deep subseafloor sedimentary metagenomes.</title>
        <authorList>
            <person name="Kawai M."/>
            <person name="Futagami T."/>
            <person name="Toyoda A."/>
            <person name="Takaki Y."/>
            <person name="Nishi S."/>
            <person name="Hori S."/>
            <person name="Arai W."/>
            <person name="Tsubouchi T."/>
            <person name="Morono Y."/>
            <person name="Uchiyama I."/>
            <person name="Ito T."/>
            <person name="Fujiyama A."/>
            <person name="Inagaki F."/>
            <person name="Takami H."/>
        </authorList>
    </citation>
    <scope>NUCLEOTIDE SEQUENCE</scope>
    <source>
        <strain evidence="2">Expedition CK06-06</strain>
    </source>
</reference>
<sequence>MAVFFLVFFPNIGHVRALAEDPPLMTEGWYSSATWLRENSPQPFGDPDFYYELYETPFHYPETAYGVVSWWDYGHWITRIGRRVPNSSPAGQANA</sequence>
<gene>
    <name evidence="2" type="ORF">S03H2_69876</name>
</gene>
<evidence type="ECO:0000313" key="2">
    <source>
        <dbReference type="EMBL" id="GAI00748.1"/>
    </source>
</evidence>
<protein>
    <recommendedName>
        <fullName evidence="1">AglB-like core domain-containing protein</fullName>
    </recommendedName>
</protein>
<organism evidence="2">
    <name type="scientific">marine sediment metagenome</name>
    <dbReference type="NCBI Taxonomy" id="412755"/>
    <lineage>
        <taxon>unclassified sequences</taxon>
        <taxon>metagenomes</taxon>
        <taxon>ecological metagenomes</taxon>
    </lineage>
</organism>
<feature type="non-terminal residue" evidence="2">
    <location>
        <position position="95"/>
    </location>
</feature>
<comment type="caution">
    <text evidence="2">The sequence shown here is derived from an EMBL/GenBank/DDBJ whole genome shotgun (WGS) entry which is preliminary data.</text>
</comment>
<dbReference type="Pfam" id="PF22627">
    <property type="entry name" value="AglB_core-like"/>
    <property type="match status" value="1"/>
</dbReference>
<dbReference type="InterPro" id="IPR054479">
    <property type="entry name" value="AglB-like_core"/>
</dbReference>
<proteinExistence type="predicted"/>